<name>A0A392MBI6_9FABA</name>
<evidence type="ECO:0000313" key="2">
    <source>
        <dbReference type="Proteomes" id="UP000265520"/>
    </source>
</evidence>
<dbReference type="AlphaFoldDB" id="A0A392MBI6"/>
<dbReference type="Proteomes" id="UP000265520">
    <property type="component" value="Unassembled WGS sequence"/>
</dbReference>
<keyword evidence="2" id="KW-1185">Reference proteome</keyword>
<organism evidence="1 2">
    <name type="scientific">Trifolium medium</name>
    <dbReference type="NCBI Taxonomy" id="97028"/>
    <lineage>
        <taxon>Eukaryota</taxon>
        <taxon>Viridiplantae</taxon>
        <taxon>Streptophyta</taxon>
        <taxon>Embryophyta</taxon>
        <taxon>Tracheophyta</taxon>
        <taxon>Spermatophyta</taxon>
        <taxon>Magnoliopsida</taxon>
        <taxon>eudicotyledons</taxon>
        <taxon>Gunneridae</taxon>
        <taxon>Pentapetalae</taxon>
        <taxon>rosids</taxon>
        <taxon>fabids</taxon>
        <taxon>Fabales</taxon>
        <taxon>Fabaceae</taxon>
        <taxon>Papilionoideae</taxon>
        <taxon>50 kb inversion clade</taxon>
        <taxon>NPAAA clade</taxon>
        <taxon>Hologalegina</taxon>
        <taxon>IRL clade</taxon>
        <taxon>Trifolieae</taxon>
        <taxon>Trifolium</taxon>
    </lineage>
</organism>
<comment type="caution">
    <text evidence="1">The sequence shown here is derived from an EMBL/GenBank/DDBJ whole genome shotgun (WGS) entry which is preliminary data.</text>
</comment>
<gene>
    <name evidence="1" type="ORF">A2U01_0005345</name>
</gene>
<reference evidence="1 2" key="1">
    <citation type="journal article" date="2018" name="Front. Plant Sci.">
        <title>Red Clover (Trifolium pratense) and Zigzag Clover (T. medium) - A Picture of Genomic Similarities and Differences.</title>
        <authorList>
            <person name="Dluhosova J."/>
            <person name="Istvanek J."/>
            <person name="Nedelnik J."/>
            <person name="Repkova J."/>
        </authorList>
    </citation>
    <scope>NUCLEOTIDE SEQUENCE [LARGE SCALE GENOMIC DNA]</scope>
    <source>
        <strain evidence="2">cv. 10/8</strain>
        <tissue evidence="1">Leaf</tissue>
    </source>
</reference>
<proteinExistence type="predicted"/>
<dbReference type="EMBL" id="LXQA010006942">
    <property type="protein sequence ID" value="MCH84513.1"/>
    <property type="molecule type" value="Genomic_DNA"/>
</dbReference>
<accession>A0A392MBI6</accession>
<sequence>MMGGFGAISGGGLSSIGKRSCIGIYWGVIDVVLIIKEEDSWSHVNGGVYTISSNYSFLYQKFHPSSPSLVLAPIHVIAQVWESWAPSKVIVLASSTWEAFNKS</sequence>
<evidence type="ECO:0000313" key="1">
    <source>
        <dbReference type="EMBL" id="MCH84513.1"/>
    </source>
</evidence>
<protein>
    <submittedName>
        <fullName evidence="1">Uncharacterized protein</fullName>
    </submittedName>
</protein>